<comment type="similarity">
    <text evidence="8">Belongs to the binding-protein-dependent transport system permease family. LivHM subfamily.</text>
</comment>
<keyword evidence="6 9" id="KW-1133">Transmembrane helix</keyword>
<dbReference type="GO" id="GO:0006865">
    <property type="term" value="P:amino acid transport"/>
    <property type="evidence" value="ECO:0007669"/>
    <property type="project" value="UniProtKB-KW"/>
</dbReference>
<reference evidence="10 11" key="1">
    <citation type="submission" date="2018-10" db="EMBL/GenBank/DDBJ databases">
        <title>Natronolimnobius sp. XQ-INN 246 isolated from Inner Mongolia Autonomous Region of China.</title>
        <authorList>
            <person name="Xue Q."/>
        </authorList>
    </citation>
    <scope>NUCLEOTIDE SEQUENCE [LARGE SCALE GENOMIC DNA]</scope>
    <source>
        <strain evidence="10 11">XQ-INN 246</strain>
    </source>
</reference>
<proteinExistence type="inferred from homology"/>
<name>A0A4S3TJF2_9EURY</name>
<dbReference type="GO" id="GO:0005886">
    <property type="term" value="C:plasma membrane"/>
    <property type="evidence" value="ECO:0007669"/>
    <property type="project" value="UniProtKB-SubCell"/>
</dbReference>
<evidence type="ECO:0000313" key="11">
    <source>
        <dbReference type="Proteomes" id="UP000318864"/>
    </source>
</evidence>
<keyword evidence="7 9" id="KW-0472">Membrane</keyword>
<dbReference type="RefSeq" id="WP_141466662.1">
    <property type="nucleotide sequence ID" value="NZ_RBZW01000076.1"/>
</dbReference>
<keyword evidence="2" id="KW-0813">Transport</keyword>
<dbReference type="InterPro" id="IPR001851">
    <property type="entry name" value="ABC_transp_permease"/>
</dbReference>
<sequence>MVLPHNTLLQISVDGIVQGLYSGISFGMILVLTAAGLTLIFGLMGVVNFAHGELYAAGAYAGFVLFGVTGNFAVAVVAAVIAGFAIGAIMEVSIIRPLYDREPLYQLAVTFGAAIILIELIEVIIGPQSQPFPIPDLLSGSIAVAGYTFGTYRIFLIVAGGILVTALWLFLTKSKYGLIIRAAIFDTEMVESMGYDVNRAYTFIFGLGAAYAAIAGVLVAPLFGLFPEMGAEIIILIFVVVVVGGLGSFKGVIVAGLLIGIAQSFGQIYVPWAAEAIPFVLMVAVILYRPQGLFGVEGVFTE</sequence>
<dbReference type="PANTHER" id="PTHR11795">
    <property type="entry name" value="BRANCHED-CHAIN AMINO ACID TRANSPORT SYSTEM PERMEASE PROTEIN LIVH"/>
    <property type="match status" value="1"/>
</dbReference>
<feature type="transmembrane region" description="Helical" evidence="9">
    <location>
        <begin position="203"/>
        <end position="227"/>
    </location>
</feature>
<organism evidence="10 11">
    <name type="scientific">Salinadaptatus halalkaliphilus</name>
    <dbReference type="NCBI Taxonomy" id="2419781"/>
    <lineage>
        <taxon>Archaea</taxon>
        <taxon>Methanobacteriati</taxon>
        <taxon>Methanobacteriota</taxon>
        <taxon>Stenosarchaea group</taxon>
        <taxon>Halobacteria</taxon>
        <taxon>Halobacteriales</taxon>
        <taxon>Natrialbaceae</taxon>
        <taxon>Salinadaptatus</taxon>
    </lineage>
</organism>
<dbReference type="GO" id="GO:0022857">
    <property type="term" value="F:transmembrane transporter activity"/>
    <property type="evidence" value="ECO:0007669"/>
    <property type="project" value="InterPro"/>
</dbReference>
<protein>
    <submittedName>
        <fullName evidence="10">Branched-chain amino acid ABC transporter permease</fullName>
    </submittedName>
</protein>
<dbReference type="Pfam" id="PF02653">
    <property type="entry name" value="BPD_transp_2"/>
    <property type="match status" value="1"/>
</dbReference>
<keyword evidence="3" id="KW-1003">Cell membrane</keyword>
<dbReference type="OrthoDB" id="43815at2157"/>
<evidence type="ECO:0000256" key="3">
    <source>
        <dbReference type="ARBA" id="ARBA00022475"/>
    </source>
</evidence>
<feature type="transmembrane region" description="Helical" evidence="9">
    <location>
        <begin position="20"/>
        <end position="47"/>
    </location>
</feature>
<evidence type="ECO:0000256" key="6">
    <source>
        <dbReference type="ARBA" id="ARBA00022989"/>
    </source>
</evidence>
<keyword evidence="11" id="KW-1185">Reference proteome</keyword>
<evidence type="ECO:0000256" key="8">
    <source>
        <dbReference type="ARBA" id="ARBA00037998"/>
    </source>
</evidence>
<gene>
    <name evidence="10" type="ORF">D8Y22_21530</name>
</gene>
<dbReference type="PANTHER" id="PTHR11795:SF442">
    <property type="entry name" value="ABC TRANSPORTER ATP-BINDING PROTEIN"/>
    <property type="match status" value="1"/>
</dbReference>
<feature type="transmembrane region" description="Helical" evidence="9">
    <location>
        <begin position="145"/>
        <end position="171"/>
    </location>
</feature>
<dbReference type="CDD" id="cd06582">
    <property type="entry name" value="TM_PBP1_LivH_like"/>
    <property type="match status" value="1"/>
</dbReference>
<evidence type="ECO:0000256" key="2">
    <source>
        <dbReference type="ARBA" id="ARBA00022448"/>
    </source>
</evidence>
<feature type="transmembrane region" description="Helical" evidence="9">
    <location>
        <begin position="268"/>
        <end position="288"/>
    </location>
</feature>
<evidence type="ECO:0000256" key="1">
    <source>
        <dbReference type="ARBA" id="ARBA00004651"/>
    </source>
</evidence>
<dbReference type="InterPro" id="IPR052157">
    <property type="entry name" value="BCAA_transport_permease"/>
</dbReference>
<feature type="transmembrane region" description="Helical" evidence="9">
    <location>
        <begin position="233"/>
        <end position="261"/>
    </location>
</feature>
<evidence type="ECO:0000256" key="7">
    <source>
        <dbReference type="ARBA" id="ARBA00023136"/>
    </source>
</evidence>
<dbReference type="Proteomes" id="UP000318864">
    <property type="component" value="Unassembled WGS sequence"/>
</dbReference>
<evidence type="ECO:0000256" key="9">
    <source>
        <dbReference type="SAM" id="Phobius"/>
    </source>
</evidence>
<comment type="caution">
    <text evidence="10">The sequence shown here is derived from an EMBL/GenBank/DDBJ whole genome shotgun (WGS) entry which is preliminary data.</text>
</comment>
<keyword evidence="4 9" id="KW-0812">Transmembrane</keyword>
<accession>A0A4S3TJF2</accession>
<feature type="transmembrane region" description="Helical" evidence="9">
    <location>
        <begin position="104"/>
        <end position="125"/>
    </location>
</feature>
<feature type="transmembrane region" description="Helical" evidence="9">
    <location>
        <begin position="59"/>
        <end position="92"/>
    </location>
</feature>
<evidence type="ECO:0000256" key="5">
    <source>
        <dbReference type="ARBA" id="ARBA00022970"/>
    </source>
</evidence>
<comment type="subcellular location">
    <subcellularLocation>
        <location evidence="1">Cell membrane</location>
        <topology evidence="1">Multi-pass membrane protein</topology>
    </subcellularLocation>
</comment>
<keyword evidence="5" id="KW-0029">Amino-acid transport</keyword>
<dbReference type="EMBL" id="RBZW01000076">
    <property type="protein sequence ID" value="THE63025.1"/>
    <property type="molecule type" value="Genomic_DNA"/>
</dbReference>
<dbReference type="AlphaFoldDB" id="A0A4S3TJF2"/>
<evidence type="ECO:0000313" key="10">
    <source>
        <dbReference type="EMBL" id="THE63025.1"/>
    </source>
</evidence>
<evidence type="ECO:0000256" key="4">
    <source>
        <dbReference type="ARBA" id="ARBA00022692"/>
    </source>
</evidence>